<proteinExistence type="predicted"/>
<feature type="region of interest" description="Disordered" evidence="1">
    <location>
        <begin position="18"/>
        <end position="62"/>
    </location>
</feature>
<name>E7C572_9BACT</name>
<feature type="compositionally biased region" description="Polar residues" evidence="1">
    <location>
        <begin position="18"/>
        <end position="33"/>
    </location>
</feature>
<organism evidence="2">
    <name type="scientific">uncultured verrucomicrobium HF0500_16O23</name>
    <dbReference type="NCBI Taxonomy" id="723598"/>
    <lineage>
        <taxon>Bacteria</taxon>
        <taxon>Pseudomonadati</taxon>
        <taxon>Verrucomicrobiota</taxon>
        <taxon>environmental samples</taxon>
    </lineage>
</organism>
<dbReference type="AlphaFoldDB" id="E7C572"/>
<evidence type="ECO:0000256" key="1">
    <source>
        <dbReference type="SAM" id="MobiDB-lite"/>
    </source>
</evidence>
<dbReference type="EMBL" id="GU567991">
    <property type="protein sequence ID" value="ADI22596.1"/>
    <property type="molecule type" value="Genomic_DNA"/>
</dbReference>
<accession>E7C572</accession>
<reference evidence="2" key="1">
    <citation type="submission" date="2010-01" db="EMBL/GenBank/DDBJ databases">
        <title>Genome fragments of uncultured bacteria from the North Pacific subtropical Gyre.</title>
        <authorList>
            <person name="Pham V.D."/>
            <person name="Delong E.F."/>
        </authorList>
    </citation>
    <scope>NUCLEOTIDE SEQUENCE</scope>
</reference>
<evidence type="ECO:0000313" key="2">
    <source>
        <dbReference type="EMBL" id="ADI22596.1"/>
    </source>
</evidence>
<sequence length="893" mass="96257">MGMTAVERIQQIRAFEDQNGSFQEHSSGHNTGVRQVEKPLARDPNNWSWKRAGTGSPRQGHQGIRATDLCDEVVLLQVGTVISNVDVAHDTIQFRGIEVTTVGEKRRTGGDLSGVDITHDTIDYEIDRTGNNVNDDSEDDIISLENGDIIYLYPDSTVIEPGDGALPGGVNSLAGANGRYFVSTRGVFPQAHHTANRSNGSSEMRLHDSQAGAMAKDIDDATGAQTSGIFATSYPHLLATGSIIRVNPAPGSDNGVVLLYVDDCTGYHDAHATTAKRNRLEKVGHGLETGHVVRVNPAGNDNGVKLSFCDNSEVLNTASTYRHIRRLTKGGDGRTCTGAIGGLYTIIGAGGHGGLITGDIVRTNQDLTPASESQNLVTPPLVDGTDYYVNIKSGSAFTLHANAADAAADANVVAITAGGIVDFVTKDDHNLATGDLLHINPNPSGGILTRDNTVLPNLATNIDYYMNRVSASEFTLHLTPADGAAGSNPVLVTGPAPPVAGLADLVQRLDPARDYYVRWISDDLFTINLTATDAATPGNEITFVETNGDVDFVRVLGGGVDYHVNVINATTFTIHPSAVEAAAVPPVNPFVPAVGGSGIVDFIPASDTVDLRAGAAYGFGVYKSLENGDAVFLSGPTPEGLTPTSMNGSWQITGPVTEYFVSVTHSLTGPPTMAFHAIRDDAIASPPVNRIDLTTPGGAAFKVWDYMNEGEYKTQMGASEKFGDYWINPEIFLMPTAQQTAANPFWGNSKWPPDVPCCTGNSKRHFWRNYPINHPLYPGQVVRQVWEANLAVPPVPAGWWRDDTTWYFRDPNIQNTQVANHPWVNTRELNDNQMHAASNPFGITIGTGTVVPGIASRYWVRQPLTKEFEKYRDADPSMTKLYYWKYYENALPR</sequence>
<protein>
    <submittedName>
        <fullName evidence="2">Uncharacterized protein</fullName>
    </submittedName>
</protein>